<evidence type="ECO:0008006" key="2">
    <source>
        <dbReference type="Google" id="ProtNLM"/>
    </source>
</evidence>
<dbReference type="InterPro" id="IPR011055">
    <property type="entry name" value="Dup_hybrid_motif"/>
</dbReference>
<sequence length="175" mass="19084">MPLGAEEIQLEGRFIQGGLVRGAAPPETSITLDGRQLRLSPEGYFMFGFGRDALPRAVLVVSYPDGRQEVRSLAIAARDYRIQHIDGLPEKLVTPPSEIFNRIREEGAKVSQARAFDTANMHVFAPFIWPARGPISGVYGSQRILNGKPRQPHFGIDIAAPTGTPVRAPAGGEIR</sequence>
<reference evidence="1" key="1">
    <citation type="submission" date="2018-05" db="EMBL/GenBank/DDBJ databases">
        <authorList>
            <person name="Lanie J.A."/>
            <person name="Ng W.-L."/>
            <person name="Kazmierczak K.M."/>
            <person name="Andrzejewski T.M."/>
            <person name="Davidsen T.M."/>
            <person name="Wayne K.J."/>
            <person name="Tettelin H."/>
            <person name="Glass J.I."/>
            <person name="Rusch D."/>
            <person name="Podicherti R."/>
            <person name="Tsui H.-C.T."/>
            <person name="Winkler M.E."/>
        </authorList>
    </citation>
    <scope>NUCLEOTIDE SEQUENCE</scope>
</reference>
<protein>
    <recommendedName>
        <fullName evidence="2">Peptidase M23 domain-containing protein</fullName>
    </recommendedName>
</protein>
<proteinExistence type="predicted"/>
<dbReference type="SUPFAM" id="SSF51261">
    <property type="entry name" value="Duplicated hybrid motif"/>
    <property type="match status" value="1"/>
</dbReference>
<dbReference type="Gene3D" id="2.70.70.10">
    <property type="entry name" value="Glucose Permease (Domain IIA)"/>
    <property type="match status" value="1"/>
</dbReference>
<evidence type="ECO:0000313" key="1">
    <source>
        <dbReference type="EMBL" id="SVE15248.1"/>
    </source>
</evidence>
<feature type="non-terminal residue" evidence="1">
    <location>
        <position position="175"/>
    </location>
</feature>
<gene>
    <name evidence="1" type="ORF">METZ01_LOCUS468102</name>
</gene>
<dbReference type="AlphaFoldDB" id="A0A383B788"/>
<dbReference type="EMBL" id="UINC01197651">
    <property type="protein sequence ID" value="SVE15248.1"/>
    <property type="molecule type" value="Genomic_DNA"/>
</dbReference>
<dbReference type="CDD" id="cd12797">
    <property type="entry name" value="M23_peptidase"/>
    <property type="match status" value="1"/>
</dbReference>
<accession>A0A383B788</accession>
<organism evidence="1">
    <name type="scientific">marine metagenome</name>
    <dbReference type="NCBI Taxonomy" id="408172"/>
    <lineage>
        <taxon>unclassified sequences</taxon>
        <taxon>metagenomes</taxon>
        <taxon>ecological metagenomes</taxon>
    </lineage>
</organism>
<name>A0A383B788_9ZZZZ</name>